<dbReference type="InterPro" id="IPR047048">
    <property type="entry name" value="TlyA"/>
</dbReference>
<gene>
    <name evidence="5" type="ORF">SAMN04487824_10136</name>
</gene>
<keyword evidence="1 3" id="KW-0694">RNA-binding</keyword>
<dbReference type="SUPFAM" id="SSF55174">
    <property type="entry name" value="Alpha-L RNA-binding motif"/>
    <property type="match status" value="1"/>
</dbReference>
<dbReference type="InterPro" id="IPR002942">
    <property type="entry name" value="S4_RNA-bd"/>
</dbReference>
<dbReference type="SMART" id="SM00363">
    <property type="entry name" value="S4"/>
    <property type="match status" value="1"/>
</dbReference>
<evidence type="ECO:0000313" key="5">
    <source>
        <dbReference type="EMBL" id="SDB95869.1"/>
    </source>
</evidence>
<dbReference type="SUPFAM" id="SSF53335">
    <property type="entry name" value="S-adenosyl-L-methionine-dependent methyltransferases"/>
    <property type="match status" value="1"/>
</dbReference>
<accession>A0A1G6HNM9</accession>
<dbReference type="PANTHER" id="PTHR32319">
    <property type="entry name" value="BACTERIAL HEMOLYSIN-LIKE PROTEIN"/>
    <property type="match status" value="1"/>
</dbReference>
<protein>
    <submittedName>
        <fullName evidence="5">23S rRNA (Cytidine1920-2'-O)/16S rRNA (Cytidine1409-2'-O)-methyltransferase</fullName>
    </submittedName>
</protein>
<proteinExistence type="inferred from homology"/>
<dbReference type="Pfam" id="PF01728">
    <property type="entry name" value="FtsJ"/>
    <property type="match status" value="1"/>
</dbReference>
<comment type="similarity">
    <text evidence="2">Belongs to the TlyA family.</text>
</comment>
<keyword evidence="6" id="KW-1185">Reference proteome</keyword>
<keyword evidence="5" id="KW-0489">Methyltransferase</keyword>
<dbReference type="GO" id="GO:0008168">
    <property type="term" value="F:methyltransferase activity"/>
    <property type="evidence" value="ECO:0007669"/>
    <property type="project" value="UniProtKB-KW"/>
</dbReference>
<organism evidence="5 6">
    <name type="scientific">Parafannyhessea umbonata</name>
    <dbReference type="NCBI Taxonomy" id="604330"/>
    <lineage>
        <taxon>Bacteria</taxon>
        <taxon>Bacillati</taxon>
        <taxon>Actinomycetota</taxon>
        <taxon>Coriobacteriia</taxon>
        <taxon>Coriobacteriales</taxon>
        <taxon>Atopobiaceae</taxon>
        <taxon>Parafannyhessea</taxon>
    </lineage>
</organism>
<dbReference type="STRING" id="604330.SAMN04489857_0608"/>
<dbReference type="NCBIfam" id="TIGR00478">
    <property type="entry name" value="tly"/>
    <property type="match status" value="1"/>
</dbReference>
<dbReference type="AlphaFoldDB" id="A0A1G6HNM9"/>
<feature type="domain" description="RNA-binding S4" evidence="4">
    <location>
        <begin position="5"/>
        <end position="67"/>
    </location>
</feature>
<evidence type="ECO:0000313" key="6">
    <source>
        <dbReference type="Proteomes" id="UP000198528"/>
    </source>
</evidence>
<reference evidence="6" key="1">
    <citation type="submission" date="2016-10" db="EMBL/GenBank/DDBJ databases">
        <authorList>
            <person name="Varghese N."/>
            <person name="Submissions S."/>
        </authorList>
    </citation>
    <scope>NUCLEOTIDE SEQUENCE [LARGE SCALE GENOMIC DNA]</scope>
    <source>
        <strain evidence="6">DSM 22619</strain>
    </source>
</reference>
<sequence>MARKRRLDAELVEQGLFSSRDEAMRAVLAGDVSTSDRRMEFPGEQVRPGIELHVRGRIPYVGRGGLKLERALDAFGVDPRGMACLDVGCSTGGFTDCLLKRGAASVLAVDVGYAQFDWGLRTDARVTLRERTNMVDLPDDGNRHSIDLAVCDVSFTSVRTVLPAVVEMLREEDSAFLTLVKPQFEAGRDEVGDGGIVSDPAVHLRALADVAQAFCEEGLRPVAACPSPIRGHKGNREFLLLGRTATGHLSCDLDLGSVVGDGAVARVR</sequence>
<dbReference type="EMBL" id="FMZL01000001">
    <property type="protein sequence ID" value="SDB95869.1"/>
    <property type="molecule type" value="Genomic_DNA"/>
</dbReference>
<dbReference type="GO" id="GO:0003723">
    <property type="term" value="F:RNA binding"/>
    <property type="evidence" value="ECO:0007669"/>
    <property type="project" value="UniProtKB-KW"/>
</dbReference>
<evidence type="ECO:0000256" key="3">
    <source>
        <dbReference type="PROSITE-ProRule" id="PRU00182"/>
    </source>
</evidence>
<evidence type="ECO:0000256" key="1">
    <source>
        <dbReference type="ARBA" id="ARBA00022884"/>
    </source>
</evidence>
<dbReference type="InterPro" id="IPR004538">
    <property type="entry name" value="Hemolysin_A/TlyA"/>
</dbReference>
<dbReference type="PANTHER" id="PTHR32319:SF0">
    <property type="entry name" value="BACTERIAL HEMOLYSIN-LIKE PROTEIN"/>
    <property type="match status" value="1"/>
</dbReference>
<dbReference type="RefSeq" id="WP_090844102.1">
    <property type="nucleotide sequence ID" value="NZ_FMZL01000001.1"/>
</dbReference>
<dbReference type="InterPro" id="IPR036986">
    <property type="entry name" value="S4_RNA-bd_sf"/>
</dbReference>
<evidence type="ECO:0000256" key="2">
    <source>
        <dbReference type="ARBA" id="ARBA00029460"/>
    </source>
</evidence>
<dbReference type="PIRSF" id="PIRSF005578">
    <property type="entry name" value="TlyA"/>
    <property type="match status" value="1"/>
</dbReference>
<dbReference type="Gene3D" id="3.10.290.10">
    <property type="entry name" value="RNA-binding S4 domain"/>
    <property type="match status" value="1"/>
</dbReference>
<evidence type="ECO:0000259" key="4">
    <source>
        <dbReference type="SMART" id="SM00363"/>
    </source>
</evidence>
<dbReference type="CDD" id="cd02440">
    <property type="entry name" value="AdoMet_MTases"/>
    <property type="match status" value="1"/>
</dbReference>
<name>A0A1G6HNM9_9ACTN</name>
<dbReference type="Proteomes" id="UP000198528">
    <property type="component" value="Unassembled WGS sequence"/>
</dbReference>
<dbReference type="GO" id="GO:0032259">
    <property type="term" value="P:methylation"/>
    <property type="evidence" value="ECO:0007669"/>
    <property type="project" value="UniProtKB-KW"/>
</dbReference>
<dbReference type="PROSITE" id="PS50889">
    <property type="entry name" value="S4"/>
    <property type="match status" value="1"/>
</dbReference>
<dbReference type="InterPro" id="IPR002877">
    <property type="entry name" value="RNA_MeTrfase_FtsJ_dom"/>
</dbReference>
<keyword evidence="5" id="KW-0808">Transferase</keyword>
<dbReference type="Gene3D" id="3.40.50.150">
    <property type="entry name" value="Vaccinia Virus protein VP39"/>
    <property type="match status" value="1"/>
</dbReference>
<dbReference type="InterPro" id="IPR029063">
    <property type="entry name" value="SAM-dependent_MTases_sf"/>
</dbReference>